<protein>
    <submittedName>
        <fullName evidence="2">Uncharacterized protein</fullName>
    </submittedName>
</protein>
<organism evidence="2">
    <name type="scientific">uncultured Chloroflexia bacterium</name>
    <dbReference type="NCBI Taxonomy" id="1672391"/>
    <lineage>
        <taxon>Bacteria</taxon>
        <taxon>Bacillati</taxon>
        <taxon>Chloroflexota</taxon>
        <taxon>Chloroflexia</taxon>
        <taxon>environmental samples</taxon>
    </lineage>
</organism>
<reference evidence="2" key="1">
    <citation type="submission" date="2020-02" db="EMBL/GenBank/DDBJ databases">
        <authorList>
            <person name="Meier V. D."/>
        </authorList>
    </citation>
    <scope>NUCLEOTIDE SEQUENCE</scope>
    <source>
        <strain evidence="2">AVDCRST_MAG93</strain>
    </source>
</reference>
<sequence length="328" mass="36824">MSVPAFTGYGEHKLHSLSPQQLAHVREVGLALFQGRGLQAEHGGLINVLDPKPLQDTKGNIDGTGQEFQRSEAGTRQRRQGSPGGSRQPWRPSDPHGTVLHRAFLSAEAPAALRQHYTGVKRWKELGGKGVWLAVSVFPVGMEGPQADFIIAVPRNPTFRIVAWGFWRMKDGPIWMGPKHTNYPDGSSCAFPVNSGVWTEDHGITAYVDRLAEWSMRHLYLDAEGLWPGPQEGDHIYYRLRHTHPRECCTRCWQLEPYQSCCQALDQKESAAGDREDFIALYGSDVAEQRPHSRLLRWMERMRGAPPSMSRIHPSLRATRELACGSDD</sequence>
<gene>
    <name evidence="2" type="ORF">AVDCRST_MAG93-6446</name>
</gene>
<name>A0A6J4LLS9_9CHLR</name>
<proteinExistence type="predicted"/>
<feature type="region of interest" description="Disordered" evidence="1">
    <location>
        <begin position="49"/>
        <end position="97"/>
    </location>
</feature>
<dbReference type="EMBL" id="CADCTR010002175">
    <property type="protein sequence ID" value="CAA9336672.1"/>
    <property type="molecule type" value="Genomic_DNA"/>
</dbReference>
<dbReference type="AlphaFoldDB" id="A0A6J4LLS9"/>
<accession>A0A6J4LLS9</accession>
<evidence type="ECO:0000256" key="1">
    <source>
        <dbReference type="SAM" id="MobiDB-lite"/>
    </source>
</evidence>
<evidence type="ECO:0000313" key="2">
    <source>
        <dbReference type="EMBL" id="CAA9336672.1"/>
    </source>
</evidence>